<dbReference type="PROSITE" id="PS50902">
    <property type="entry name" value="FLAVODOXIN_LIKE"/>
    <property type="match status" value="1"/>
</dbReference>
<feature type="domain" description="Flavodoxin-like" evidence="2">
    <location>
        <begin position="3"/>
        <end position="157"/>
    </location>
</feature>
<name>A0A7G9R7E7_9ACTN</name>
<dbReference type="Gene3D" id="3.40.50.360">
    <property type="match status" value="1"/>
</dbReference>
<dbReference type="EMBL" id="CP060713">
    <property type="protein sequence ID" value="QNN51522.1"/>
    <property type="molecule type" value="Genomic_DNA"/>
</dbReference>
<proteinExistence type="predicted"/>
<feature type="region of interest" description="Disordered" evidence="1">
    <location>
        <begin position="85"/>
        <end position="108"/>
    </location>
</feature>
<dbReference type="Proteomes" id="UP000515947">
    <property type="component" value="Chromosome"/>
</dbReference>
<organism evidence="3 4">
    <name type="scientific">Nocardioides mesophilus</name>
    <dbReference type="NCBI Taxonomy" id="433659"/>
    <lineage>
        <taxon>Bacteria</taxon>
        <taxon>Bacillati</taxon>
        <taxon>Actinomycetota</taxon>
        <taxon>Actinomycetes</taxon>
        <taxon>Propionibacteriales</taxon>
        <taxon>Nocardioidaceae</taxon>
        <taxon>Nocardioides</taxon>
    </lineage>
</organism>
<dbReference type="GO" id="GO:0010181">
    <property type="term" value="F:FMN binding"/>
    <property type="evidence" value="ECO:0007669"/>
    <property type="project" value="InterPro"/>
</dbReference>
<gene>
    <name evidence="3" type="ORF">H9L09_13120</name>
</gene>
<dbReference type="KEGG" id="nmes:H9L09_13120"/>
<dbReference type="InterPro" id="IPR008254">
    <property type="entry name" value="Flavodoxin/NO_synth"/>
</dbReference>
<evidence type="ECO:0000256" key="1">
    <source>
        <dbReference type="SAM" id="MobiDB-lite"/>
    </source>
</evidence>
<sequence length="163" mass="18183">MQIEYLHASKFGNGEAVAEEFRRLVEARGNRVDVHHIHDADPRRLPPADLYVFSSPGRMGKPIGGMRRFLKKAELPPHARYALLTTEAAPRPDKKTGELPSAEEQDKWQRVRPVMDELLAPKHLEKVAEGTVLVTGLKGPLEDGWQGKVEQFAAEVLPDDSSS</sequence>
<accession>A0A7G9R7E7</accession>
<reference evidence="3 4" key="1">
    <citation type="submission" date="2020-08" db="EMBL/GenBank/DDBJ databases">
        <title>Genome sequence of Nocardioides mesophilus KACC 16243T.</title>
        <authorList>
            <person name="Hyun D.-W."/>
            <person name="Bae J.-W."/>
        </authorList>
    </citation>
    <scope>NUCLEOTIDE SEQUENCE [LARGE SCALE GENOMIC DNA]</scope>
    <source>
        <strain evidence="3 4">KACC 16243</strain>
    </source>
</reference>
<dbReference type="RefSeq" id="WP_187577358.1">
    <property type="nucleotide sequence ID" value="NZ_CP060713.1"/>
</dbReference>
<evidence type="ECO:0000259" key="2">
    <source>
        <dbReference type="PROSITE" id="PS50902"/>
    </source>
</evidence>
<keyword evidence="4" id="KW-1185">Reference proteome</keyword>
<dbReference type="AlphaFoldDB" id="A0A7G9R7E7"/>
<dbReference type="InterPro" id="IPR029039">
    <property type="entry name" value="Flavoprotein-like_sf"/>
</dbReference>
<evidence type="ECO:0000313" key="3">
    <source>
        <dbReference type="EMBL" id="QNN51522.1"/>
    </source>
</evidence>
<evidence type="ECO:0000313" key="4">
    <source>
        <dbReference type="Proteomes" id="UP000515947"/>
    </source>
</evidence>
<dbReference type="SUPFAM" id="SSF52218">
    <property type="entry name" value="Flavoproteins"/>
    <property type="match status" value="1"/>
</dbReference>
<protein>
    <recommendedName>
        <fullName evidence="2">Flavodoxin-like domain-containing protein</fullName>
    </recommendedName>
</protein>